<comment type="caution">
    <text evidence="1">The sequence shown here is derived from an EMBL/GenBank/DDBJ whole genome shotgun (WGS) entry which is preliminary data.</text>
</comment>
<dbReference type="EMBL" id="AFRT01000102">
    <property type="protein sequence ID" value="ELU45319.1"/>
    <property type="molecule type" value="Genomic_DNA"/>
</dbReference>
<reference evidence="1 2" key="1">
    <citation type="journal article" date="2013" name="Nat. Commun.">
        <title>The evolution and pathogenic mechanisms of the rice sheath blight pathogen.</title>
        <authorList>
            <person name="Zheng A."/>
            <person name="Lin R."/>
            <person name="Xu L."/>
            <person name="Qin P."/>
            <person name="Tang C."/>
            <person name="Ai P."/>
            <person name="Zhang D."/>
            <person name="Liu Y."/>
            <person name="Sun Z."/>
            <person name="Feng H."/>
            <person name="Wang Y."/>
            <person name="Chen Y."/>
            <person name="Liang X."/>
            <person name="Fu R."/>
            <person name="Li Q."/>
            <person name="Zhang J."/>
            <person name="Yu X."/>
            <person name="Xie Z."/>
            <person name="Ding L."/>
            <person name="Guan P."/>
            <person name="Tang J."/>
            <person name="Liang Y."/>
            <person name="Wang S."/>
            <person name="Deng Q."/>
            <person name="Li S."/>
            <person name="Zhu J."/>
            <person name="Wang L."/>
            <person name="Liu H."/>
            <person name="Li P."/>
        </authorList>
    </citation>
    <scope>NUCLEOTIDE SEQUENCE [LARGE SCALE GENOMIC DNA]</scope>
    <source>
        <strain evidence="2">AG-1 IA</strain>
    </source>
</reference>
<dbReference type="HOGENOM" id="CLU_2361162_0_0_1"/>
<accession>L8X9H4</accession>
<dbReference type="AlphaFoldDB" id="L8X9H4"/>
<dbReference type="Proteomes" id="UP000011668">
    <property type="component" value="Unassembled WGS sequence"/>
</dbReference>
<organism evidence="1 2">
    <name type="scientific">Thanatephorus cucumeris (strain AG1-IA)</name>
    <name type="common">Rice sheath blight fungus</name>
    <name type="synonym">Rhizoctonia solani</name>
    <dbReference type="NCBI Taxonomy" id="983506"/>
    <lineage>
        <taxon>Eukaryota</taxon>
        <taxon>Fungi</taxon>
        <taxon>Dikarya</taxon>
        <taxon>Basidiomycota</taxon>
        <taxon>Agaricomycotina</taxon>
        <taxon>Agaricomycetes</taxon>
        <taxon>Cantharellales</taxon>
        <taxon>Ceratobasidiaceae</taxon>
        <taxon>Rhizoctonia</taxon>
        <taxon>Rhizoctonia solani AG-1</taxon>
    </lineage>
</organism>
<gene>
    <name evidence="1" type="ORF">AG1IA_00642</name>
</gene>
<proteinExistence type="predicted"/>
<evidence type="ECO:0000313" key="1">
    <source>
        <dbReference type="EMBL" id="ELU45319.1"/>
    </source>
</evidence>
<name>L8X9H4_THACA</name>
<keyword evidence="2" id="KW-1185">Reference proteome</keyword>
<protein>
    <submittedName>
        <fullName evidence="1">Uncharacterized protein</fullName>
    </submittedName>
</protein>
<sequence>MSISKRQQNYLHKSSPRVHQLQKIQNQVGVLKGVPEDNVVCIEEKKKKSIFMYTSLNLSSPWPHICTDIIPGDRCTDWALQLEDIDPKLCLATDIS</sequence>
<dbReference type="OrthoDB" id="277199at2759"/>
<evidence type="ECO:0000313" key="2">
    <source>
        <dbReference type="Proteomes" id="UP000011668"/>
    </source>
</evidence>